<dbReference type="RefSeq" id="XP_019702617.1">
    <property type="nucleotide sequence ID" value="XM_019847058.2"/>
</dbReference>
<dbReference type="GeneID" id="105034652"/>
<dbReference type="AlphaFoldDB" id="A0A6I9QEN7"/>
<dbReference type="InterPro" id="IPR036867">
    <property type="entry name" value="R3H_dom_sf"/>
</dbReference>
<dbReference type="Proteomes" id="UP000504607">
    <property type="component" value="Unplaced"/>
</dbReference>
<evidence type="ECO:0000313" key="13">
    <source>
        <dbReference type="RefSeq" id="XP_010908193.1"/>
    </source>
</evidence>
<dbReference type="RefSeq" id="XP_010908187.1">
    <property type="nucleotide sequence ID" value="XM_010909885.3"/>
</dbReference>
<dbReference type="Pfam" id="PF01424">
    <property type="entry name" value="R3H"/>
    <property type="match status" value="1"/>
</dbReference>
<evidence type="ECO:0000313" key="19">
    <source>
        <dbReference type="RefSeq" id="XP_029117524.1"/>
    </source>
</evidence>
<evidence type="ECO:0000313" key="6">
    <source>
        <dbReference type="RefSeq" id="XP_010908184.1"/>
    </source>
</evidence>
<protein>
    <submittedName>
        <fullName evidence="6 7">R3H domain-containing protein 1</fullName>
    </submittedName>
</protein>
<dbReference type="SUPFAM" id="SSF82708">
    <property type="entry name" value="R3H domain"/>
    <property type="match status" value="1"/>
</dbReference>
<dbReference type="RefSeq" id="XP_019702615.1">
    <property type="nucleotide sequence ID" value="XM_019847056.2"/>
</dbReference>
<gene>
    <name evidence="6 7 8 9 10 11 12 13 14 15 16 17 18 19 20 21" type="primary">LOC105034652</name>
</gene>
<dbReference type="RefSeq" id="XP_019702616.1">
    <property type="nucleotide sequence ID" value="XM_019847057.2"/>
</dbReference>
<dbReference type="RefSeq" id="XP_029117526.1">
    <property type="nucleotide sequence ID" value="XM_029261693.1"/>
</dbReference>
<dbReference type="RefSeq" id="XP_029117525.1">
    <property type="nucleotide sequence ID" value="XM_029261692.1"/>
</dbReference>
<feature type="compositionally biased region" description="Polar residues" evidence="2">
    <location>
        <begin position="280"/>
        <end position="292"/>
    </location>
</feature>
<evidence type="ECO:0000313" key="17">
    <source>
        <dbReference type="RefSeq" id="XP_019702619.1"/>
    </source>
</evidence>
<dbReference type="RefSeq" id="XP_010908192.1">
    <property type="nucleotide sequence ID" value="XM_010909890.3"/>
</dbReference>
<evidence type="ECO:0000313" key="14">
    <source>
        <dbReference type="RefSeq" id="XP_019702615.1"/>
    </source>
</evidence>
<evidence type="ECO:0000313" key="11">
    <source>
        <dbReference type="RefSeq" id="XP_010908191.1"/>
    </source>
</evidence>
<evidence type="ECO:0000313" key="16">
    <source>
        <dbReference type="RefSeq" id="XP_019702617.1"/>
    </source>
</evidence>
<dbReference type="InterPro" id="IPR001374">
    <property type="entry name" value="R3H_dom"/>
</dbReference>
<dbReference type="PANTHER" id="PTHR15672">
    <property type="entry name" value="CAMP-REGULATED PHOSPHOPROTEIN 21 RELATED R3H DOMAIN CONTAINING PROTEIN"/>
    <property type="match status" value="1"/>
</dbReference>
<dbReference type="SMART" id="SM00393">
    <property type="entry name" value="R3H"/>
    <property type="match status" value="1"/>
</dbReference>
<keyword evidence="5" id="KW-1185">Reference proteome</keyword>
<name>A0A6I9QEN7_ELAGV</name>
<feature type="region of interest" description="Disordered" evidence="2">
    <location>
        <begin position="266"/>
        <end position="301"/>
    </location>
</feature>
<dbReference type="RefSeq" id="XP_010908185.1">
    <property type="nucleotide sequence ID" value="XM_010909883.3"/>
</dbReference>
<evidence type="ECO:0000256" key="2">
    <source>
        <dbReference type="SAM" id="MobiDB-lite"/>
    </source>
</evidence>
<evidence type="ECO:0000313" key="9">
    <source>
        <dbReference type="RefSeq" id="XP_010908187.1"/>
    </source>
</evidence>
<dbReference type="RefSeq" id="XP_010908193.1">
    <property type="nucleotide sequence ID" value="XM_010909891.3"/>
</dbReference>
<accession>A0A6I9QEN7</accession>
<evidence type="ECO:0000313" key="15">
    <source>
        <dbReference type="RefSeq" id="XP_019702616.1"/>
    </source>
</evidence>
<evidence type="ECO:0000313" key="12">
    <source>
        <dbReference type="RefSeq" id="XP_010908192.1"/>
    </source>
</evidence>
<feature type="domain" description="SUZ" evidence="4">
    <location>
        <begin position="162"/>
        <end position="234"/>
    </location>
</feature>
<reference evidence="6 7" key="1">
    <citation type="submission" date="2025-04" db="UniProtKB">
        <authorList>
            <consortium name="RefSeq"/>
        </authorList>
    </citation>
    <scope>IDENTIFICATION</scope>
</reference>
<keyword evidence="1" id="KW-0597">Phosphoprotein</keyword>
<proteinExistence type="predicted"/>
<feature type="region of interest" description="Disordered" evidence="2">
    <location>
        <begin position="22"/>
        <end position="58"/>
    </location>
</feature>
<evidence type="ECO:0000313" key="21">
    <source>
        <dbReference type="RefSeq" id="XP_029117526.1"/>
    </source>
</evidence>
<evidence type="ECO:0000259" key="3">
    <source>
        <dbReference type="PROSITE" id="PS51061"/>
    </source>
</evidence>
<sequence length="468" mass="52017">MEGSADVLGSWEMADLDESMSRLLVSSQKTPSPLASSPSQELAEEAPPPAASASQVAAASSGRGGEVLEDAVSQVDGFLREALEKPRERLSILRMEQDVVKFIRNPTQQQLEFQGLPTSYLRLAAHRVAQHYYLQSLAVPDSSLPDGSGSCIVLRKTSHECCLPPIRLADIPVNLPQEDSNIVVKVAIKQRPQKHSENTSNATTHPSKMNYQKSVEERKEEYNRARARIFSIGNSGGIIAKSEDEPKLLDRFQHCTFVSSKLDENSVVEGPENSLGRVPSDSSSGSNRANRNTVEKEPTCSRYRPSNRVAIFRDREVDRKDPDYDRSYERYLQRFDPGFGFNGGPYTMQPLYSPAVNYNTEFPQFVSSHMPQLPIECQPRTIPQHLHGPWSGVSTSALGYGPTEGLRAPFNPNHVGAHPPPSIYMHSSQYPVPPCHGMTFVHHHEHIQPFTQAHQQQSEASFGLARPR</sequence>
<dbReference type="RefSeq" id="XP_010908186.1">
    <property type="nucleotide sequence ID" value="XM_010909884.3"/>
</dbReference>
<evidence type="ECO:0000313" key="5">
    <source>
        <dbReference type="Proteomes" id="UP000504607"/>
    </source>
</evidence>
<feature type="domain" description="R3H" evidence="3">
    <location>
        <begin position="89"/>
        <end position="158"/>
    </location>
</feature>
<dbReference type="InterPro" id="IPR051937">
    <property type="entry name" value="R3H_domain_containing"/>
</dbReference>
<dbReference type="RefSeq" id="XP_010908190.1">
    <property type="nucleotide sequence ID" value="XM_010909888.3"/>
</dbReference>
<evidence type="ECO:0000313" key="8">
    <source>
        <dbReference type="RefSeq" id="XP_010908186.1"/>
    </source>
</evidence>
<evidence type="ECO:0000313" key="18">
    <source>
        <dbReference type="RefSeq" id="XP_029117523.1"/>
    </source>
</evidence>
<dbReference type="RefSeq" id="XP_019702619.1">
    <property type="nucleotide sequence ID" value="XM_019847060.2"/>
</dbReference>
<evidence type="ECO:0000313" key="20">
    <source>
        <dbReference type="RefSeq" id="XP_029117525.1"/>
    </source>
</evidence>
<dbReference type="RefSeq" id="XP_010908191.1">
    <property type="nucleotide sequence ID" value="XM_010909889.3"/>
</dbReference>
<evidence type="ECO:0000313" key="10">
    <source>
        <dbReference type="RefSeq" id="XP_010908190.1"/>
    </source>
</evidence>
<evidence type="ECO:0000313" key="7">
    <source>
        <dbReference type="RefSeq" id="XP_010908185.1"/>
    </source>
</evidence>
<dbReference type="PROSITE" id="PS51061">
    <property type="entry name" value="R3H"/>
    <property type="match status" value="1"/>
</dbReference>
<dbReference type="Gene3D" id="3.30.1370.50">
    <property type="entry name" value="R3H-like domain"/>
    <property type="match status" value="1"/>
</dbReference>
<feature type="compositionally biased region" description="Polar residues" evidence="2">
    <location>
        <begin position="24"/>
        <end position="33"/>
    </location>
</feature>
<dbReference type="RefSeq" id="XP_029117523.1">
    <property type="nucleotide sequence ID" value="XM_029261690.1"/>
</dbReference>
<dbReference type="GO" id="GO:0003676">
    <property type="term" value="F:nucleic acid binding"/>
    <property type="evidence" value="ECO:0007669"/>
    <property type="project" value="UniProtKB-UniRule"/>
</dbReference>
<organism evidence="5 9">
    <name type="scientific">Elaeis guineensis var. tenera</name>
    <name type="common">Oil palm</name>
    <dbReference type="NCBI Taxonomy" id="51953"/>
    <lineage>
        <taxon>Eukaryota</taxon>
        <taxon>Viridiplantae</taxon>
        <taxon>Streptophyta</taxon>
        <taxon>Embryophyta</taxon>
        <taxon>Tracheophyta</taxon>
        <taxon>Spermatophyta</taxon>
        <taxon>Magnoliopsida</taxon>
        <taxon>Liliopsida</taxon>
        <taxon>Arecaceae</taxon>
        <taxon>Arecoideae</taxon>
        <taxon>Cocoseae</taxon>
        <taxon>Elaeidinae</taxon>
        <taxon>Elaeis</taxon>
    </lineage>
</organism>
<dbReference type="OrthoDB" id="278430at2759"/>
<dbReference type="InterPro" id="IPR024771">
    <property type="entry name" value="SUZ"/>
</dbReference>
<dbReference type="KEGG" id="egu:105034652"/>
<dbReference type="RefSeq" id="XP_029117524.1">
    <property type="nucleotide sequence ID" value="XM_029261691.1"/>
</dbReference>
<dbReference type="PROSITE" id="PS51673">
    <property type="entry name" value="SUZ"/>
    <property type="match status" value="1"/>
</dbReference>
<evidence type="ECO:0000256" key="1">
    <source>
        <dbReference type="ARBA" id="ARBA00022553"/>
    </source>
</evidence>
<dbReference type="PANTHER" id="PTHR15672:SF8">
    <property type="entry name" value="PROTEIN ENCORE"/>
    <property type="match status" value="1"/>
</dbReference>
<dbReference type="Pfam" id="PF12752">
    <property type="entry name" value="SUZ"/>
    <property type="match status" value="1"/>
</dbReference>
<evidence type="ECO:0000259" key="4">
    <source>
        <dbReference type="PROSITE" id="PS51673"/>
    </source>
</evidence>
<dbReference type="CDD" id="cd02642">
    <property type="entry name" value="R3H_encore_like"/>
    <property type="match status" value="1"/>
</dbReference>
<dbReference type="RefSeq" id="XP_010908184.1">
    <property type="nucleotide sequence ID" value="XM_010909882.3"/>
</dbReference>